<organism evidence="1 2">
    <name type="scientific">Dictyobacter vulcani</name>
    <dbReference type="NCBI Taxonomy" id="2607529"/>
    <lineage>
        <taxon>Bacteria</taxon>
        <taxon>Bacillati</taxon>
        <taxon>Chloroflexota</taxon>
        <taxon>Ktedonobacteria</taxon>
        <taxon>Ktedonobacterales</taxon>
        <taxon>Dictyobacteraceae</taxon>
        <taxon>Dictyobacter</taxon>
    </lineage>
</organism>
<reference evidence="1 2" key="1">
    <citation type="submission" date="2019-10" db="EMBL/GenBank/DDBJ databases">
        <title>Dictyobacter vulcani sp. nov., within the class Ktedonobacteria, isolated from soil of volcanic Mt. Zao.</title>
        <authorList>
            <person name="Zheng Y."/>
            <person name="Wang C.M."/>
            <person name="Sakai Y."/>
            <person name="Abe K."/>
            <person name="Yokota A."/>
            <person name="Yabe S."/>
        </authorList>
    </citation>
    <scope>NUCLEOTIDE SEQUENCE [LARGE SCALE GENOMIC DNA]</scope>
    <source>
        <strain evidence="1 2">W12</strain>
    </source>
</reference>
<comment type="caution">
    <text evidence="1">The sequence shown here is derived from an EMBL/GenBank/DDBJ whole genome shotgun (WGS) entry which is preliminary data.</text>
</comment>
<evidence type="ECO:0000313" key="1">
    <source>
        <dbReference type="EMBL" id="GER87184.1"/>
    </source>
</evidence>
<dbReference type="AlphaFoldDB" id="A0A5J4KDM8"/>
<protein>
    <submittedName>
        <fullName evidence="1">Uncharacterized protein</fullName>
    </submittedName>
</protein>
<dbReference type="Proteomes" id="UP000326912">
    <property type="component" value="Unassembled WGS sequence"/>
</dbReference>
<name>A0A5J4KDM8_9CHLR</name>
<accession>A0A5J4KDM8</accession>
<keyword evidence="2" id="KW-1185">Reference proteome</keyword>
<gene>
    <name evidence="1" type="ORF">KDW_13460</name>
</gene>
<evidence type="ECO:0000313" key="2">
    <source>
        <dbReference type="Proteomes" id="UP000326912"/>
    </source>
</evidence>
<dbReference type="EMBL" id="BKZW01000001">
    <property type="protein sequence ID" value="GER87184.1"/>
    <property type="molecule type" value="Genomic_DNA"/>
</dbReference>
<proteinExistence type="predicted"/>
<sequence>MSVTQLNGMLLKVNCERRSLAASEFATAQQEQAASLTQLNGMPSRKFVEFHHPCL</sequence>